<gene>
    <name evidence="1" type="ORF">H7C18_20085</name>
</gene>
<dbReference type="Pfam" id="PF13376">
    <property type="entry name" value="OmdA"/>
    <property type="match status" value="1"/>
</dbReference>
<dbReference type="RefSeq" id="WP_185130867.1">
    <property type="nucleotide sequence ID" value="NZ_JACJVO010000024.1"/>
</dbReference>
<accession>A0A7X0VWH8</accession>
<dbReference type="Pfam" id="PF08922">
    <property type="entry name" value="DUF1905"/>
    <property type="match status" value="1"/>
</dbReference>
<protein>
    <submittedName>
        <fullName evidence="1">DUF1905 domain-containing protein</fullName>
    </submittedName>
</protein>
<proteinExistence type="predicted"/>
<reference evidence="1 2" key="1">
    <citation type="submission" date="2020-08" db="EMBL/GenBank/DDBJ databases">
        <title>Cohnella phylogeny.</title>
        <authorList>
            <person name="Dunlap C."/>
        </authorList>
    </citation>
    <scope>NUCLEOTIDE SEQUENCE [LARGE SCALE GENOMIC DNA]</scope>
    <source>
        <strain evidence="1 2">CBP 2801</strain>
    </source>
</reference>
<dbReference type="InterPro" id="IPR037079">
    <property type="entry name" value="AF2212/PG0164-like_sf"/>
</dbReference>
<sequence length="149" mass="16154">MKFQAVLKQNGKTATGIEVPEEVIAALGSGKKPAVRVKIGSYSYRSTVGVMGGQSMIPVSAEHRKGAGIAAGDELTVELELDTEPRELVLPDDFKQALAQDAAAERFFEGLSYSNKRRLVLPIEGAKAAETRQRRIEKTVGLLREGRTE</sequence>
<evidence type="ECO:0000313" key="2">
    <source>
        <dbReference type="Proteomes" id="UP000564644"/>
    </source>
</evidence>
<dbReference type="Proteomes" id="UP000564644">
    <property type="component" value="Unassembled WGS sequence"/>
</dbReference>
<organism evidence="1 2">
    <name type="scientific">Cohnella zeiphila</name>
    <dbReference type="NCBI Taxonomy" id="2761120"/>
    <lineage>
        <taxon>Bacteria</taxon>
        <taxon>Bacillati</taxon>
        <taxon>Bacillota</taxon>
        <taxon>Bacilli</taxon>
        <taxon>Bacillales</taxon>
        <taxon>Paenibacillaceae</taxon>
        <taxon>Cohnella</taxon>
    </lineage>
</organism>
<dbReference type="EMBL" id="JACJVO010000024">
    <property type="protein sequence ID" value="MBB6733224.1"/>
    <property type="molecule type" value="Genomic_DNA"/>
</dbReference>
<keyword evidence="2" id="KW-1185">Reference proteome</keyword>
<dbReference type="SUPFAM" id="SSF141694">
    <property type="entry name" value="AF2212/PG0164-like"/>
    <property type="match status" value="1"/>
</dbReference>
<name>A0A7X0VWH8_9BACL</name>
<dbReference type="Gene3D" id="2.40.30.100">
    <property type="entry name" value="AF2212/PG0164-like"/>
    <property type="match status" value="1"/>
</dbReference>
<dbReference type="InterPro" id="IPR015018">
    <property type="entry name" value="DUF1905"/>
</dbReference>
<dbReference type="AlphaFoldDB" id="A0A7X0VWH8"/>
<evidence type="ECO:0000313" key="1">
    <source>
        <dbReference type="EMBL" id="MBB6733224.1"/>
    </source>
</evidence>
<comment type="caution">
    <text evidence="1">The sequence shown here is derived from an EMBL/GenBank/DDBJ whole genome shotgun (WGS) entry which is preliminary data.</text>
</comment>